<evidence type="ECO:0000256" key="4">
    <source>
        <dbReference type="ARBA" id="ARBA00022801"/>
    </source>
</evidence>
<keyword evidence="7" id="KW-0809">Transit peptide</keyword>
<comment type="function">
    <text evidence="6 7">Removes the formyl group from the N-terminal Met of newly synthesized proteins.</text>
</comment>
<dbReference type="EMBL" id="CP136898">
    <property type="protein sequence ID" value="WOL20461.1"/>
    <property type="molecule type" value="Genomic_DNA"/>
</dbReference>
<evidence type="ECO:0000256" key="6">
    <source>
        <dbReference type="ARBA" id="ARBA00037114"/>
    </source>
</evidence>
<dbReference type="PANTHER" id="PTHR10458:SF2">
    <property type="entry name" value="PEPTIDE DEFORMYLASE, MITOCHONDRIAL"/>
    <property type="match status" value="1"/>
</dbReference>
<accession>A0AAQ3QT36</accession>
<evidence type="ECO:0000313" key="8">
    <source>
        <dbReference type="EMBL" id="WOL20461.1"/>
    </source>
</evidence>
<keyword evidence="9" id="KW-1185">Reference proteome</keyword>
<organism evidence="8 9">
    <name type="scientific">Canna indica</name>
    <name type="common">Indian-shot</name>
    <dbReference type="NCBI Taxonomy" id="4628"/>
    <lineage>
        <taxon>Eukaryota</taxon>
        <taxon>Viridiplantae</taxon>
        <taxon>Streptophyta</taxon>
        <taxon>Embryophyta</taxon>
        <taxon>Tracheophyta</taxon>
        <taxon>Spermatophyta</taxon>
        <taxon>Magnoliopsida</taxon>
        <taxon>Liliopsida</taxon>
        <taxon>Zingiberales</taxon>
        <taxon>Cannaceae</taxon>
        <taxon>Canna</taxon>
    </lineage>
</organism>
<keyword evidence="4 7" id="KW-0378">Hydrolase</keyword>
<evidence type="ECO:0000313" key="9">
    <source>
        <dbReference type="Proteomes" id="UP001327560"/>
    </source>
</evidence>
<reference evidence="8 9" key="1">
    <citation type="submission" date="2023-10" db="EMBL/GenBank/DDBJ databases">
        <title>Chromosome-scale genome assembly provides insights into flower coloration mechanisms of Canna indica.</title>
        <authorList>
            <person name="Li C."/>
        </authorList>
    </citation>
    <scope>NUCLEOTIDE SEQUENCE [LARGE SCALE GENOMIC DNA]</scope>
    <source>
        <tissue evidence="8">Flower</tissue>
    </source>
</reference>
<comment type="subcellular location">
    <subcellularLocation>
        <location evidence="7">Plastid</location>
        <location evidence="7">Chloroplast</location>
    </subcellularLocation>
</comment>
<dbReference type="Gene3D" id="3.90.45.10">
    <property type="entry name" value="Peptide deformylase"/>
    <property type="match status" value="1"/>
</dbReference>
<dbReference type="InterPro" id="IPR036821">
    <property type="entry name" value="Peptide_deformylase_sf"/>
</dbReference>
<dbReference type="GO" id="GO:0005739">
    <property type="term" value="C:mitochondrion"/>
    <property type="evidence" value="ECO:0007669"/>
    <property type="project" value="TreeGrafter"/>
</dbReference>
<evidence type="ECO:0000256" key="2">
    <source>
        <dbReference type="ARBA" id="ARBA00012175"/>
    </source>
</evidence>
<keyword evidence="7" id="KW-0150">Chloroplast</keyword>
<dbReference type="Proteomes" id="UP001327560">
    <property type="component" value="Chromosome 9"/>
</dbReference>
<dbReference type="EC" id="3.5.1.88" evidence="2 7"/>
<dbReference type="SUPFAM" id="SSF56420">
    <property type="entry name" value="Peptide deformylase"/>
    <property type="match status" value="1"/>
</dbReference>
<dbReference type="Pfam" id="PF01327">
    <property type="entry name" value="Pep_deformylase"/>
    <property type="match status" value="1"/>
</dbReference>
<keyword evidence="5 7" id="KW-0648">Protein biosynthesis</keyword>
<name>A0AAQ3QT36_9LILI</name>
<evidence type="ECO:0000256" key="7">
    <source>
        <dbReference type="RuleBase" id="RU362111"/>
    </source>
</evidence>
<proteinExistence type="inferred from homology"/>
<keyword evidence="3 7" id="KW-0479">Metal-binding</keyword>
<dbReference type="GO" id="GO:0046872">
    <property type="term" value="F:metal ion binding"/>
    <property type="evidence" value="ECO:0007669"/>
    <property type="project" value="UniProtKB-KW"/>
</dbReference>
<dbReference type="InterPro" id="IPR023635">
    <property type="entry name" value="Peptide_deformylase"/>
</dbReference>
<gene>
    <name evidence="8" type="ORF">Cni_G29266</name>
</gene>
<dbReference type="PANTHER" id="PTHR10458">
    <property type="entry name" value="PEPTIDE DEFORMYLASE"/>
    <property type="match status" value="1"/>
</dbReference>
<evidence type="ECO:0000256" key="5">
    <source>
        <dbReference type="ARBA" id="ARBA00022917"/>
    </source>
</evidence>
<sequence length="170" mass="18497">MTESIHRFSHCYVSFLIPSATTRTLAILGNFKPHAAATALPFSFVAPPFHAREYLGGFGTLGSRFSLSLPQRRIATGISTAGWFWGFGAKKGKGVALPGIDKAENPVIHEPADEVPPQEIGPEKIQKIIEHMVAAMRKAPSIGLATPQTSVPLKLTFFFISLHLQSKFLN</sequence>
<evidence type="ECO:0000256" key="3">
    <source>
        <dbReference type="ARBA" id="ARBA00022723"/>
    </source>
</evidence>
<comment type="catalytic activity">
    <reaction evidence="7">
        <text>N-terminal N-formyl-L-methionyl-[peptide] + H2O = N-terminal L-methionyl-[peptide] + formate</text>
        <dbReference type="Rhea" id="RHEA:24420"/>
        <dbReference type="Rhea" id="RHEA-COMP:10639"/>
        <dbReference type="Rhea" id="RHEA-COMP:10640"/>
        <dbReference type="ChEBI" id="CHEBI:15377"/>
        <dbReference type="ChEBI" id="CHEBI:15740"/>
        <dbReference type="ChEBI" id="CHEBI:49298"/>
        <dbReference type="ChEBI" id="CHEBI:64731"/>
        <dbReference type="EC" id="3.5.1.88"/>
    </reaction>
</comment>
<comment type="similarity">
    <text evidence="1 7">Belongs to the polypeptide deformylase family.</text>
</comment>
<dbReference type="AlphaFoldDB" id="A0AAQ3QT36"/>
<dbReference type="GO" id="GO:0042586">
    <property type="term" value="F:peptide deformylase activity"/>
    <property type="evidence" value="ECO:0007669"/>
    <property type="project" value="UniProtKB-EC"/>
</dbReference>
<evidence type="ECO:0000256" key="1">
    <source>
        <dbReference type="ARBA" id="ARBA00010759"/>
    </source>
</evidence>
<dbReference type="GO" id="GO:0009507">
    <property type="term" value="C:chloroplast"/>
    <property type="evidence" value="ECO:0007669"/>
    <property type="project" value="UniProtKB-SubCell"/>
</dbReference>
<protein>
    <recommendedName>
        <fullName evidence="2 7">Peptide deformylase</fullName>
        <ecNumber evidence="2 7">3.5.1.88</ecNumber>
    </recommendedName>
</protein>
<dbReference type="GO" id="GO:0006412">
    <property type="term" value="P:translation"/>
    <property type="evidence" value="ECO:0007669"/>
    <property type="project" value="UniProtKB-KW"/>
</dbReference>
<keyword evidence="7" id="KW-0934">Plastid</keyword>